<organism evidence="1 2">
    <name type="scientific">Ramularia collo-cygni</name>
    <dbReference type="NCBI Taxonomy" id="112498"/>
    <lineage>
        <taxon>Eukaryota</taxon>
        <taxon>Fungi</taxon>
        <taxon>Dikarya</taxon>
        <taxon>Ascomycota</taxon>
        <taxon>Pezizomycotina</taxon>
        <taxon>Dothideomycetes</taxon>
        <taxon>Dothideomycetidae</taxon>
        <taxon>Mycosphaerellales</taxon>
        <taxon>Mycosphaerellaceae</taxon>
        <taxon>Ramularia</taxon>
    </lineage>
</organism>
<evidence type="ECO:0000313" key="1">
    <source>
        <dbReference type="EMBL" id="CZT21096.1"/>
    </source>
</evidence>
<evidence type="ECO:0000313" key="2">
    <source>
        <dbReference type="Proteomes" id="UP000225277"/>
    </source>
</evidence>
<dbReference type="GeneID" id="35602081"/>
<sequence>MRETSPRDHSVTWYGQDGSPKRSFTAVNGLMPAWSVGVEIRTIFLLAAFSAPTIATSGPFMKRNPGDTECEFGFMALEWLLQGVAVIARGHPDKTLTTRYGASPPNLSKQCQPWLL</sequence>
<dbReference type="AlphaFoldDB" id="A0A2D3VBM6"/>
<accession>A0A2D3VBM6</accession>
<dbReference type="Proteomes" id="UP000225277">
    <property type="component" value="Unassembled WGS sequence"/>
</dbReference>
<dbReference type="EMBL" id="FJUY01000010">
    <property type="protein sequence ID" value="CZT21096.1"/>
    <property type="molecule type" value="Genomic_DNA"/>
</dbReference>
<proteinExistence type="predicted"/>
<protein>
    <submittedName>
        <fullName evidence="1">Uncharacterized protein</fullName>
    </submittedName>
</protein>
<gene>
    <name evidence="1" type="ORF">RCC_06957</name>
</gene>
<name>A0A2D3VBM6_9PEZI</name>
<keyword evidence="2" id="KW-1185">Reference proteome</keyword>
<reference evidence="1 2" key="1">
    <citation type="submission" date="2016-03" db="EMBL/GenBank/DDBJ databases">
        <authorList>
            <person name="Ploux O."/>
        </authorList>
    </citation>
    <scope>NUCLEOTIDE SEQUENCE [LARGE SCALE GENOMIC DNA]</scope>
    <source>
        <strain evidence="1 2">URUG2</strain>
    </source>
</reference>
<dbReference type="RefSeq" id="XP_023627985.1">
    <property type="nucleotide sequence ID" value="XM_023772217.1"/>
</dbReference>